<keyword evidence="1 10" id="KW-0963">Cytoplasm</keyword>
<comment type="subcellular location">
    <subcellularLocation>
        <location evidence="10 11">Cytoplasm</location>
    </subcellularLocation>
</comment>
<dbReference type="Gene3D" id="3.90.190.20">
    <property type="entry name" value="Mur ligase, C-terminal domain"/>
    <property type="match status" value="1"/>
</dbReference>
<dbReference type="GO" id="GO:0047480">
    <property type="term" value="F:UDP-N-acetylmuramoyl-tripeptide-D-alanyl-D-alanine ligase activity"/>
    <property type="evidence" value="ECO:0007669"/>
    <property type="project" value="UniProtKB-UniRule"/>
</dbReference>
<keyword evidence="6 10" id="KW-0133">Cell shape</keyword>
<evidence type="ECO:0000259" key="14">
    <source>
        <dbReference type="Pfam" id="PF08245"/>
    </source>
</evidence>
<comment type="function">
    <text evidence="10 11">Involved in cell wall formation. Catalyzes the final step in the synthesis of UDP-N-acetylmuramoyl-pentapeptide, the precursor of murein.</text>
</comment>
<sequence length="479" mass="51594">MIRPFILGEISAYLDGELLAGATAEMKRQTVAATPITGISIDSRVVSAGELFVAIKGPRFDGHQYLAKAREAGAIAAVVDTVSEDVDMIQIRVSDTFLALGKLGRLNRNEFTGRVIAITGSCGKTSVKEMLLAILSEQTKVLSTFGNLNNGYGVPLTLFRIEKSHENAVIEIGTSSPGEIGYLSTLAMPSVAVITNAAEAHLAGLESVQGVAEEKGFILDSLDEDGIAVLNREDVFFPIWRERVLAVSGRKILSFSLGSVEADCVGLNIRSSDRGMSFDLCAFDESIPVNLSFWGRHQVANACCAAIACLAVGVELATIVNGLEKARPFQRRGLRYTLSTVPGRQPVIVFDETYNANPKATLAAIDQLSDCPGESVMVFGDMLELGAVSEERHREIGRYAREQGIEYFAGLGVHAKLACDEFGEEGCHFESKVALINWVDSLINKTSGDALSILVKGSKDMEMLDVVRFLVGPEYKGEC</sequence>
<dbReference type="GO" id="GO:0005524">
    <property type="term" value="F:ATP binding"/>
    <property type="evidence" value="ECO:0007669"/>
    <property type="project" value="UniProtKB-UniRule"/>
</dbReference>
<dbReference type="EC" id="6.3.2.10" evidence="10 11"/>
<evidence type="ECO:0000256" key="4">
    <source>
        <dbReference type="ARBA" id="ARBA00022741"/>
    </source>
</evidence>
<evidence type="ECO:0000256" key="10">
    <source>
        <dbReference type="HAMAP-Rule" id="MF_02019"/>
    </source>
</evidence>
<dbReference type="GO" id="GO:0008360">
    <property type="term" value="P:regulation of cell shape"/>
    <property type="evidence" value="ECO:0007669"/>
    <property type="project" value="UniProtKB-KW"/>
</dbReference>
<dbReference type="InterPro" id="IPR036565">
    <property type="entry name" value="Mur-like_cat_sf"/>
</dbReference>
<gene>
    <name evidence="10 15" type="primary">murF</name>
    <name evidence="15" type="ORF">QS748_07660</name>
</gene>
<evidence type="ECO:0000256" key="1">
    <source>
        <dbReference type="ARBA" id="ARBA00022490"/>
    </source>
</evidence>
<dbReference type="Gene3D" id="3.40.1390.10">
    <property type="entry name" value="MurE/MurF, N-terminal domain"/>
    <property type="match status" value="1"/>
</dbReference>
<dbReference type="PANTHER" id="PTHR43024:SF1">
    <property type="entry name" value="UDP-N-ACETYLMURAMOYL-TRIPEPTIDE--D-ALANYL-D-ALANINE LIGASE"/>
    <property type="match status" value="1"/>
</dbReference>
<keyword evidence="16" id="KW-1185">Reference proteome</keyword>
<keyword evidence="5 10" id="KW-0067">ATP-binding</keyword>
<dbReference type="Pfam" id="PF02875">
    <property type="entry name" value="Mur_ligase_C"/>
    <property type="match status" value="1"/>
</dbReference>
<dbReference type="InterPro" id="IPR036615">
    <property type="entry name" value="Mur_ligase_C_dom_sf"/>
</dbReference>
<feature type="domain" description="Mur ligase C-terminal" evidence="13">
    <location>
        <begin position="341"/>
        <end position="458"/>
    </location>
</feature>
<name>A0AA90SMP6_9GAMM</name>
<keyword evidence="2 10" id="KW-0436">Ligase</keyword>
<evidence type="ECO:0000256" key="3">
    <source>
        <dbReference type="ARBA" id="ARBA00022618"/>
    </source>
</evidence>
<comment type="similarity">
    <text evidence="10">Belongs to the MurCDEF family. MurF subfamily.</text>
</comment>
<dbReference type="SUPFAM" id="SSF53623">
    <property type="entry name" value="MurD-like peptide ligases, catalytic domain"/>
    <property type="match status" value="1"/>
</dbReference>
<dbReference type="GO" id="GO:0009252">
    <property type="term" value="P:peptidoglycan biosynthetic process"/>
    <property type="evidence" value="ECO:0007669"/>
    <property type="project" value="UniProtKB-UniRule"/>
</dbReference>
<dbReference type="Pfam" id="PF08245">
    <property type="entry name" value="Mur_ligase_M"/>
    <property type="match status" value="1"/>
</dbReference>
<accession>A0AA90SMP6</accession>
<dbReference type="HAMAP" id="MF_02019">
    <property type="entry name" value="MurF"/>
    <property type="match status" value="1"/>
</dbReference>
<keyword evidence="8 10" id="KW-0131">Cell cycle</keyword>
<keyword evidence="9 10" id="KW-0961">Cell wall biogenesis/degradation</keyword>
<dbReference type="GO" id="GO:0005737">
    <property type="term" value="C:cytoplasm"/>
    <property type="evidence" value="ECO:0007669"/>
    <property type="project" value="UniProtKB-SubCell"/>
</dbReference>
<dbReference type="InterPro" id="IPR051046">
    <property type="entry name" value="MurCDEF_CellWall_CoF430Synth"/>
</dbReference>
<dbReference type="SUPFAM" id="SSF53244">
    <property type="entry name" value="MurD-like peptide ligases, peptide-binding domain"/>
    <property type="match status" value="1"/>
</dbReference>
<dbReference type="InterPro" id="IPR035911">
    <property type="entry name" value="MurE/MurF_N"/>
</dbReference>
<evidence type="ECO:0000256" key="9">
    <source>
        <dbReference type="ARBA" id="ARBA00023316"/>
    </source>
</evidence>
<proteinExistence type="inferred from homology"/>
<protein>
    <recommendedName>
        <fullName evidence="10 11">UDP-N-acetylmuramoyl-tripeptide--D-alanyl-D-alanine ligase</fullName>
        <ecNumber evidence="10 11">6.3.2.10</ecNumber>
    </recommendedName>
    <alternativeName>
        <fullName evidence="10">D-alanyl-D-alanine-adding enzyme</fullName>
    </alternativeName>
</protein>
<dbReference type="Gene3D" id="3.40.1190.10">
    <property type="entry name" value="Mur-like, catalytic domain"/>
    <property type="match status" value="1"/>
</dbReference>
<evidence type="ECO:0000256" key="7">
    <source>
        <dbReference type="ARBA" id="ARBA00022984"/>
    </source>
</evidence>
<comment type="catalytic activity">
    <reaction evidence="10 11">
        <text>D-alanyl-D-alanine + UDP-N-acetyl-alpha-D-muramoyl-L-alanyl-gamma-D-glutamyl-meso-2,6-diaminopimelate + ATP = UDP-N-acetyl-alpha-D-muramoyl-L-alanyl-gamma-D-glutamyl-meso-2,6-diaminopimeloyl-D-alanyl-D-alanine + ADP + phosphate + H(+)</text>
        <dbReference type="Rhea" id="RHEA:28374"/>
        <dbReference type="ChEBI" id="CHEBI:15378"/>
        <dbReference type="ChEBI" id="CHEBI:30616"/>
        <dbReference type="ChEBI" id="CHEBI:43474"/>
        <dbReference type="ChEBI" id="CHEBI:57822"/>
        <dbReference type="ChEBI" id="CHEBI:61386"/>
        <dbReference type="ChEBI" id="CHEBI:83905"/>
        <dbReference type="ChEBI" id="CHEBI:456216"/>
        <dbReference type="EC" id="6.3.2.10"/>
    </reaction>
</comment>
<feature type="domain" description="Mur ligase N-terminal catalytic" evidence="12">
    <location>
        <begin position="36"/>
        <end position="83"/>
    </location>
</feature>
<reference evidence="15 16" key="1">
    <citation type="journal article" date="2023" name="bioRxiv">
        <title>An intranuclear bacterial parasite of deep-sea mussels expresses apoptosis inhibitors acquired from its host.</title>
        <authorList>
            <person name="Gonzalez Porras M.A."/>
            <person name="Assie A."/>
            <person name="Tietjen M."/>
            <person name="Violette M."/>
            <person name="Kleiner M."/>
            <person name="Gruber-Vodicka H."/>
            <person name="Dubilier N."/>
            <person name="Leisch N."/>
        </authorList>
    </citation>
    <scope>NUCLEOTIDE SEQUENCE [LARGE SCALE GENOMIC DNA]</scope>
    <source>
        <strain evidence="15">IAP13</strain>
    </source>
</reference>
<evidence type="ECO:0000259" key="13">
    <source>
        <dbReference type="Pfam" id="PF02875"/>
    </source>
</evidence>
<evidence type="ECO:0000256" key="2">
    <source>
        <dbReference type="ARBA" id="ARBA00022598"/>
    </source>
</evidence>
<feature type="binding site" evidence="10">
    <location>
        <begin position="120"/>
        <end position="126"/>
    </location>
    <ligand>
        <name>ATP</name>
        <dbReference type="ChEBI" id="CHEBI:30616"/>
    </ligand>
</feature>
<dbReference type="EMBL" id="JASXSV010000009">
    <property type="protein sequence ID" value="MDP0589066.1"/>
    <property type="molecule type" value="Genomic_DNA"/>
</dbReference>
<evidence type="ECO:0000313" key="16">
    <source>
        <dbReference type="Proteomes" id="UP001178148"/>
    </source>
</evidence>
<comment type="caution">
    <text evidence="15">The sequence shown here is derived from an EMBL/GenBank/DDBJ whole genome shotgun (WGS) entry which is preliminary data.</text>
</comment>
<dbReference type="AlphaFoldDB" id="A0AA90SMP6"/>
<dbReference type="InterPro" id="IPR000713">
    <property type="entry name" value="Mur_ligase_N"/>
</dbReference>
<keyword evidence="3 10" id="KW-0132">Cell division</keyword>
<dbReference type="PANTHER" id="PTHR43024">
    <property type="entry name" value="UDP-N-ACETYLMURAMOYL-TRIPEPTIDE--D-ALANYL-D-ALANINE LIGASE"/>
    <property type="match status" value="1"/>
</dbReference>
<dbReference type="Proteomes" id="UP001178148">
    <property type="component" value="Unassembled WGS sequence"/>
</dbReference>
<evidence type="ECO:0000313" key="15">
    <source>
        <dbReference type="EMBL" id="MDP0589066.1"/>
    </source>
</evidence>
<evidence type="ECO:0000259" key="12">
    <source>
        <dbReference type="Pfam" id="PF01225"/>
    </source>
</evidence>
<evidence type="ECO:0000256" key="8">
    <source>
        <dbReference type="ARBA" id="ARBA00023306"/>
    </source>
</evidence>
<comment type="pathway">
    <text evidence="10 11">Cell wall biogenesis; peptidoglycan biosynthesis.</text>
</comment>
<dbReference type="InterPro" id="IPR004101">
    <property type="entry name" value="Mur_ligase_C"/>
</dbReference>
<keyword evidence="4 10" id="KW-0547">Nucleotide-binding</keyword>
<organism evidence="15 16">
    <name type="scientific">Candidatus Endonucleibacter bathymodioli</name>
    <dbReference type="NCBI Taxonomy" id="539814"/>
    <lineage>
        <taxon>Bacteria</taxon>
        <taxon>Pseudomonadati</taxon>
        <taxon>Pseudomonadota</taxon>
        <taxon>Gammaproteobacteria</taxon>
        <taxon>Oceanospirillales</taxon>
        <taxon>Endozoicomonadaceae</taxon>
        <taxon>Candidatus Endonucleibacter</taxon>
    </lineage>
</organism>
<evidence type="ECO:0000256" key="6">
    <source>
        <dbReference type="ARBA" id="ARBA00022960"/>
    </source>
</evidence>
<feature type="domain" description="Mur ligase central" evidence="14">
    <location>
        <begin position="118"/>
        <end position="308"/>
    </location>
</feature>
<dbReference type="Pfam" id="PF01225">
    <property type="entry name" value="Mur_ligase"/>
    <property type="match status" value="1"/>
</dbReference>
<dbReference type="GO" id="GO:0071555">
    <property type="term" value="P:cell wall organization"/>
    <property type="evidence" value="ECO:0007669"/>
    <property type="project" value="UniProtKB-KW"/>
</dbReference>
<dbReference type="InterPro" id="IPR005863">
    <property type="entry name" value="UDP-N-AcMur_synth"/>
</dbReference>
<evidence type="ECO:0000256" key="11">
    <source>
        <dbReference type="RuleBase" id="RU004136"/>
    </source>
</evidence>
<dbReference type="NCBIfam" id="TIGR01143">
    <property type="entry name" value="murF"/>
    <property type="match status" value="1"/>
</dbReference>
<dbReference type="InterPro" id="IPR013221">
    <property type="entry name" value="Mur_ligase_cen"/>
</dbReference>
<dbReference type="SUPFAM" id="SSF63418">
    <property type="entry name" value="MurE/MurF N-terminal domain"/>
    <property type="match status" value="1"/>
</dbReference>
<keyword evidence="7 10" id="KW-0573">Peptidoglycan synthesis</keyword>
<evidence type="ECO:0000256" key="5">
    <source>
        <dbReference type="ARBA" id="ARBA00022840"/>
    </source>
</evidence>
<dbReference type="GO" id="GO:0051301">
    <property type="term" value="P:cell division"/>
    <property type="evidence" value="ECO:0007669"/>
    <property type="project" value="UniProtKB-KW"/>
</dbReference>